<reference evidence="8 9" key="1">
    <citation type="submission" date="2019-03" db="EMBL/GenBank/DDBJ databases">
        <title>An improved genome assembly of the fluke Schistosoma japonicum.</title>
        <authorList>
            <person name="Hu W."/>
            <person name="Luo F."/>
            <person name="Yin M."/>
            <person name="Mo X."/>
            <person name="Sun C."/>
            <person name="Wu Q."/>
            <person name="Zhu B."/>
            <person name="Xiang M."/>
            <person name="Wang J."/>
            <person name="Wang Y."/>
            <person name="Zhang T."/>
            <person name="Xu B."/>
            <person name="Zheng H."/>
            <person name="Feng Z."/>
        </authorList>
    </citation>
    <scope>NUCLEOTIDE SEQUENCE [LARGE SCALE GENOMIC DNA]</scope>
    <source>
        <strain evidence="8">HuSjv2</strain>
        <tissue evidence="8">Worms</tissue>
    </source>
</reference>
<sequence length="352" mass="39607">MMANTQEDIFVIDKCGSSLDEIQSNITYDFTEFRETSPATTSQSFKSRKPMYGKRYHEFDFDNKFRPGRISRELRRALNLNSHDIPIHIYRMRTLGYPPGWLKKAVVGGSLMMFDSVNVDNLSSDCKVSYNKSALIGYPGFNIELDRSVRDEYLYLRCPPMQKHHMLDNFYASLTSEASCSATNAIVSHSPRSKKETVETAITISDSESGETSSNSSQVEESPTKIEVPNCTPDVLAVHEPVQGTPTPVCPLVIRNDSSNKITDPSSCLPPKRPSLEAFSMGIQPFRPFENLPGVRGGYQRVLNSLKNSRECLISLSNSSDSKNSQDSDSHSPSDRSHRHNGSHFYHKRSRY</sequence>
<keyword evidence="5" id="KW-0539">Nucleus</keyword>
<name>A0A4Z2CS78_SCHJA</name>
<proteinExistence type="predicted"/>
<keyword evidence="3" id="KW-0863">Zinc-finger</keyword>
<evidence type="ECO:0000256" key="2">
    <source>
        <dbReference type="ARBA" id="ARBA00022723"/>
    </source>
</evidence>
<dbReference type="InterPro" id="IPR052115">
    <property type="entry name" value="NEXT_complex_subunit_ZCCHC8"/>
</dbReference>
<dbReference type="InterPro" id="IPR006568">
    <property type="entry name" value="PSP_pro-rich"/>
</dbReference>
<dbReference type="OrthoDB" id="8026949at2759"/>
<dbReference type="AlphaFoldDB" id="A0A4Z2CS78"/>
<keyword evidence="4" id="KW-0862">Zinc</keyword>
<feature type="compositionally biased region" description="Basic and acidic residues" evidence="6">
    <location>
        <begin position="324"/>
        <end position="336"/>
    </location>
</feature>
<dbReference type="STRING" id="6182.A0A4Z2CS78"/>
<dbReference type="GO" id="GO:0003723">
    <property type="term" value="F:RNA binding"/>
    <property type="evidence" value="ECO:0007669"/>
    <property type="project" value="TreeGrafter"/>
</dbReference>
<dbReference type="EMBL" id="SKCS01000447">
    <property type="protein sequence ID" value="TNN06860.1"/>
    <property type="molecule type" value="Genomic_DNA"/>
</dbReference>
<comment type="subcellular location">
    <subcellularLocation>
        <location evidence="1">Nucleus</location>
    </subcellularLocation>
</comment>
<feature type="compositionally biased region" description="Basic residues" evidence="6">
    <location>
        <begin position="337"/>
        <end position="352"/>
    </location>
</feature>
<evidence type="ECO:0000313" key="9">
    <source>
        <dbReference type="Proteomes" id="UP000311919"/>
    </source>
</evidence>
<keyword evidence="2" id="KW-0479">Metal-binding</keyword>
<dbReference type="PANTHER" id="PTHR13316">
    <property type="entry name" value="ZINC FINGER, CCHC DOMAIN CONTAINING 8"/>
    <property type="match status" value="1"/>
</dbReference>
<feature type="domain" description="PSP proline-rich" evidence="7">
    <location>
        <begin position="62"/>
        <end position="114"/>
    </location>
</feature>
<comment type="caution">
    <text evidence="8">The sequence shown here is derived from an EMBL/GenBank/DDBJ whole genome shotgun (WGS) entry which is preliminary data.</text>
</comment>
<dbReference type="PANTHER" id="PTHR13316:SF0">
    <property type="entry name" value="ZINC FINGER CCHC DOMAIN-CONTAINING PROTEIN 8"/>
    <property type="match status" value="1"/>
</dbReference>
<evidence type="ECO:0000256" key="5">
    <source>
        <dbReference type="ARBA" id="ARBA00023242"/>
    </source>
</evidence>
<feature type="region of interest" description="Disordered" evidence="6">
    <location>
        <begin position="316"/>
        <end position="352"/>
    </location>
</feature>
<evidence type="ECO:0000256" key="3">
    <source>
        <dbReference type="ARBA" id="ARBA00022771"/>
    </source>
</evidence>
<keyword evidence="9" id="KW-1185">Reference proteome</keyword>
<dbReference type="Pfam" id="PF04046">
    <property type="entry name" value="PSP"/>
    <property type="match status" value="1"/>
</dbReference>
<evidence type="ECO:0000313" key="8">
    <source>
        <dbReference type="EMBL" id="TNN06860.1"/>
    </source>
</evidence>
<protein>
    <submittedName>
        <fullName evidence="8">Zinc finger CCHC domain-containing protein isoform 1</fullName>
    </submittedName>
</protein>
<feature type="region of interest" description="Disordered" evidence="6">
    <location>
        <begin position="189"/>
        <end position="227"/>
    </location>
</feature>
<organism evidence="8 9">
    <name type="scientific">Schistosoma japonicum</name>
    <name type="common">Blood fluke</name>
    <dbReference type="NCBI Taxonomy" id="6182"/>
    <lineage>
        <taxon>Eukaryota</taxon>
        <taxon>Metazoa</taxon>
        <taxon>Spiralia</taxon>
        <taxon>Lophotrochozoa</taxon>
        <taxon>Platyhelminthes</taxon>
        <taxon>Trematoda</taxon>
        <taxon>Digenea</taxon>
        <taxon>Strigeidida</taxon>
        <taxon>Schistosomatoidea</taxon>
        <taxon>Schistosomatidae</taxon>
        <taxon>Schistosoma</taxon>
    </lineage>
</organism>
<dbReference type="GO" id="GO:0071013">
    <property type="term" value="C:catalytic step 2 spliceosome"/>
    <property type="evidence" value="ECO:0007669"/>
    <property type="project" value="TreeGrafter"/>
</dbReference>
<evidence type="ECO:0000256" key="4">
    <source>
        <dbReference type="ARBA" id="ARBA00022833"/>
    </source>
</evidence>
<evidence type="ECO:0000256" key="6">
    <source>
        <dbReference type="SAM" id="MobiDB-lite"/>
    </source>
</evidence>
<accession>A0A4Z2CS78</accession>
<feature type="compositionally biased region" description="Low complexity" evidence="6">
    <location>
        <begin position="205"/>
        <end position="220"/>
    </location>
</feature>
<evidence type="ECO:0000256" key="1">
    <source>
        <dbReference type="ARBA" id="ARBA00004123"/>
    </source>
</evidence>
<dbReference type="Proteomes" id="UP000311919">
    <property type="component" value="Unassembled WGS sequence"/>
</dbReference>
<evidence type="ECO:0000259" key="7">
    <source>
        <dbReference type="SMART" id="SM00581"/>
    </source>
</evidence>
<dbReference type="GO" id="GO:0008270">
    <property type="term" value="F:zinc ion binding"/>
    <property type="evidence" value="ECO:0007669"/>
    <property type="project" value="UniProtKB-KW"/>
</dbReference>
<dbReference type="SMART" id="SM00581">
    <property type="entry name" value="PSP"/>
    <property type="match status" value="1"/>
</dbReference>
<gene>
    <name evidence="8" type="ORF">EWB00_008110</name>
</gene>